<dbReference type="PANTHER" id="PTHR24096">
    <property type="entry name" value="LONG-CHAIN-FATTY-ACID--COA LIGASE"/>
    <property type="match status" value="1"/>
</dbReference>
<comment type="caution">
    <text evidence="6">The sequence shown here is derived from an EMBL/GenBank/DDBJ whole genome shotgun (WGS) entry which is preliminary data.</text>
</comment>
<dbReference type="Proteomes" id="UP000887458">
    <property type="component" value="Unassembled WGS sequence"/>
</dbReference>
<dbReference type="Gene3D" id="3.40.50.12780">
    <property type="entry name" value="N-terminal domain of ligase-like"/>
    <property type="match status" value="2"/>
</dbReference>
<evidence type="ECO:0000313" key="7">
    <source>
        <dbReference type="Proteomes" id="UP000887458"/>
    </source>
</evidence>
<feature type="domain" description="AMP-dependent synthetase/ligase" evidence="5">
    <location>
        <begin position="32"/>
        <end position="138"/>
    </location>
</feature>
<gene>
    <name evidence="6" type="ORF">DERP_014100</name>
</gene>
<evidence type="ECO:0000256" key="3">
    <source>
        <dbReference type="ARBA" id="ARBA00022598"/>
    </source>
</evidence>
<dbReference type="EMBL" id="NJHN03000066">
    <property type="protein sequence ID" value="KAH9418137.1"/>
    <property type="molecule type" value="Genomic_DNA"/>
</dbReference>
<evidence type="ECO:0000256" key="1">
    <source>
        <dbReference type="ARBA" id="ARBA00004275"/>
    </source>
</evidence>
<comment type="similarity">
    <text evidence="2">Belongs to the ATP-dependent AMP-binding enzyme family.</text>
</comment>
<sequence>MNSNRWPRIIIPDRINITEWMNEKFSLYSKLIFLVDDQNDRFISYGHVYDDIHRLMNVFRKQKISSKSTIAIITNSNDNSYEHIITLMAILMIGAKLVIFAHDDDNNLTNEQLQQAIKQCNITNLVVISSSSSLKHHDHPYNLCEQFKSHFSVWFGEKDRQQQQRHTSINTDEQCDNNIRYYMLDISKDYSRFNLDNEKSGQTMRKTTATKTCRIIVAKFKAKTIITKLYNIDDFDLFLQLTYATLPECGFEWNMNDIILNMNGMSNLISILELLIILSIGAQFIINTGHLKSNSYGLCIDRFVNLINKYNVTTCLLNSHYLIDLLKWPSTTKTFQINSLTKILHFSQPFHSNIIKDLRNRFEQIQTCHSLDSNGFAMIQSISEPISYMEPWPMIEVKLLDWNTDNIIDVSNNDKQQQGQPGHLYIRFDCQQQQQSDWINTGFIGFYDYKHRLQIIDRNKNFIKIQEKHEK</sequence>
<name>A0ABQ8J6G9_DERPT</name>
<accession>A0ABQ8J6G9</accession>
<keyword evidence="4" id="KW-0576">Peroxisome</keyword>
<dbReference type="PANTHER" id="PTHR24096:SF149">
    <property type="entry name" value="AMP-BINDING DOMAIN-CONTAINING PROTEIN-RELATED"/>
    <property type="match status" value="1"/>
</dbReference>
<dbReference type="InterPro" id="IPR042099">
    <property type="entry name" value="ANL_N_sf"/>
</dbReference>
<reference evidence="6 7" key="1">
    <citation type="journal article" date="2018" name="J. Allergy Clin. Immunol.">
        <title>High-quality assembly of Dermatophagoides pteronyssinus genome and transcriptome reveals a wide range of novel allergens.</title>
        <authorList>
            <person name="Liu X.Y."/>
            <person name="Yang K.Y."/>
            <person name="Wang M.Q."/>
            <person name="Kwok J.S."/>
            <person name="Zeng X."/>
            <person name="Yang Z."/>
            <person name="Xiao X.J."/>
            <person name="Lau C.P."/>
            <person name="Li Y."/>
            <person name="Huang Z.M."/>
            <person name="Ba J.G."/>
            <person name="Yim A.K."/>
            <person name="Ouyang C.Y."/>
            <person name="Ngai S.M."/>
            <person name="Chan T.F."/>
            <person name="Leung E.L."/>
            <person name="Liu L."/>
            <person name="Liu Z.G."/>
            <person name="Tsui S.K."/>
        </authorList>
    </citation>
    <scope>NUCLEOTIDE SEQUENCE [LARGE SCALE GENOMIC DNA]</scope>
    <source>
        <strain evidence="6">Derp</strain>
    </source>
</reference>
<protein>
    <recommendedName>
        <fullName evidence="5">AMP-dependent synthetase/ligase domain-containing protein</fullName>
    </recommendedName>
</protein>
<evidence type="ECO:0000256" key="4">
    <source>
        <dbReference type="ARBA" id="ARBA00023140"/>
    </source>
</evidence>
<evidence type="ECO:0000256" key="2">
    <source>
        <dbReference type="ARBA" id="ARBA00006432"/>
    </source>
</evidence>
<proteinExistence type="inferred from homology"/>
<reference evidence="6 7" key="2">
    <citation type="journal article" date="2022" name="Mol. Biol. Evol.">
        <title>Comparative Genomics Reveals Insights into the Divergent Evolution of Astigmatic Mites and Household Pest Adaptations.</title>
        <authorList>
            <person name="Xiong Q."/>
            <person name="Wan A.T."/>
            <person name="Liu X."/>
            <person name="Fung C.S."/>
            <person name="Xiao X."/>
            <person name="Malainual N."/>
            <person name="Hou J."/>
            <person name="Wang L."/>
            <person name="Wang M."/>
            <person name="Yang K.Y."/>
            <person name="Cui Y."/>
            <person name="Leung E.L."/>
            <person name="Nong W."/>
            <person name="Shin S.K."/>
            <person name="Au S.W."/>
            <person name="Jeong K.Y."/>
            <person name="Chew F.T."/>
            <person name="Hui J.H."/>
            <person name="Leung T.F."/>
            <person name="Tungtrongchitr A."/>
            <person name="Zhong N."/>
            <person name="Liu Z."/>
            <person name="Tsui S.K."/>
        </authorList>
    </citation>
    <scope>NUCLEOTIDE SEQUENCE [LARGE SCALE GENOMIC DNA]</scope>
    <source>
        <strain evidence="6">Derp</strain>
    </source>
</reference>
<dbReference type="SUPFAM" id="SSF56801">
    <property type="entry name" value="Acetyl-CoA synthetase-like"/>
    <property type="match status" value="1"/>
</dbReference>
<organism evidence="6 7">
    <name type="scientific">Dermatophagoides pteronyssinus</name>
    <name type="common">European house dust mite</name>
    <dbReference type="NCBI Taxonomy" id="6956"/>
    <lineage>
        <taxon>Eukaryota</taxon>
        <taxon>Metazoa</taxon>
        <taxon>Ecdysozoa</taxon>
        <taxon>Arthropoda</taxon>
        <taxon>Chelicerata</taxon>
        <taxon>Arachnida</taxon>
        <taxon>Acari</taxon>
        <taxon>Acariformes</taxon>
        <taxon>Sarcoptiformes</taxon>
        <taxon>Astigmata</taxon>
        <taxon>Psoroptidia</taxon>
        <taxon>Analgoidea</taxon>
        <taxon>Pyroglyphidae</taxon>
        <taxon>Dermatophagoidinae</taxon>
        <taxon>Dermatophagoides</taxon>
    </lineage>
</organism>
<dbReference type="Pfam" id="PF00501">
    <property type="entry name" value="AMP-binding"/>
    <property type="match status" value="1"/>
</dbReference>
<comment type="subcellular location">
    <subcellularLocation>
        <location evidence="1">Peroxisome</location>
    </subcellularLocation>
</comment>
<dbReference type="InterPro" id="IPR000873">
    <property type="entry name" value="AMP-dep_synth/lig_dom"/>
</dbReference>
<evidence type="ECO:0000313" key="6">
    <source>
        <dbReference type="EMBL" id="KAH9418137.1"/>
    </source>
</evidence>
<keyword evidence="3" id="KW-0436">Ligase</keyword>
<keyword evidence="7" id="KW-1185">Reference proteome</keyword>
<evidence type="ECO:0000259" key="5">
    <source>
        <dbReference type="Pfam" id="PF00501"/>
    </source>
</evidence>